<dbReference type="PANTHER" id="PTHR43649">
    <property type="entry name" value="ARABINOSE-BINDING PROTEIN-RELATED"/>
    <property type="match status" value="1"/>
</dbReference>
<dbReference type="PANTHER" id="PTHR43649:SF16">
    <property type="entry name" value="SUGAR-BINDING LIPOPROTEIN"/>
    <property type="match status" value="1"/>
</dbReference>
<dbReference type="eggNOG" id="COG1653">
    <property type="taxonomic scope" value="Bacteria"/>
</dbReference>
<comment type="caution">
    <text evidence="2">The sequence shown here is derived from an EMBL/GenBank/DDBJ whole genome shotgun (WGS) entry which is preliminary data.</text>
</comment>
<dbReference type="InterPro" id="IPR050490">
    <property type="entry name" value="Bact_solute-bd_prot1"/>
</dbReference>
<evidence type="ECO:0000256" key="1">
    <source>
        <dbReference type="SAM" id="SignalP"/>
    </source>
</evidence>
<accession>A0A0T6LPD7</accession>
<dbReference type="STRING" id="76728.AQ490_05650"/>
<name>A0A0T6LPD7_WENVI</name>
<dbReference type="InterPro" id="IPR006059">
    <property type="entry name" value="SBP"/>
</dbReference>
<dbReference type="RefSeq" id="WP_018382970.1">
    <property type="nucleotide sequence ID" value="NZ_LLZU01000035.1"/>
</dbReference>
<evidence type="ECO:0000313" key="3">
    <source>
        <dbReference type="Proteomes" id="UP000050867"/>
    </source>
</evidence>
<evidence type="ECO:0008006" key="4">
    <source>
        <dbReference type="Google" id="ProtNLM"/>
    </source>
</evidence>
<reference evidence="2 3" key="1">
    <citation type="submission" date="2015-10" db="EMBL/GenBank/DDBJ databases">
        <title>Draft genome sequence of pyrrolomycin-producing Streptomyces vitaminophilus.</title>
        <authorList>
            <person name="Graham D.E."/>
            <person name="Mahan K.M."/>
            <person name="Klingeman D.M."/>
            <person name="Hettich R.L."/>
            <person name="Parry R.J."/>
        </authorList>
    </citation>
    <scope>NUCLEOTIDE SEQUENCE [LARGE SCALE GENOMIC DNA]</scope>
    <source>
        <strain evidence="2 3">ATCC 31673</strain>
    </source>
</reference>
<sequence length="459" mass="49879">MRPSPRRTLAGIALGALVIPLAACSDSGDAGADGTVTITVSGRPAAANPAAVKLFDDKVAAFEKANPDIRVKTNEYEYDQQSFQAKVAGGNLETVVRVPLTEMSSLIKRKQVSDITEDFKQVKHGAQFNDEVLSVARGEDGRTYGVPTEEYALGLVYNRKLFEKAGLDPDSPPTTWDEVREAAKTIKDKTGVDGYAQMTKENTGGWMLTAMTYSFGDDMQEQSGGRWVNSFHKEGSGSHKALDLLKEMRWTDKSMGRNQLRNGGDIERDFAAGKIGMTMAAPNMINHVIDQYKSDKNDVGIGPMPSDGSAKRTLVGGNVAVISPKASPEQRAAAVKFIDFYYLASKYDPKRAGDQAAVQNKDGLTVGSPLVAFFKPEISDPVEEAVNKHANVPLEHFAAYRESLGDYELVVEPPVEGQNVYKALDNAVQAVLTREDADPAKELNKANDLVKSQVERAQQ</sequence>
<organism evidence="2 3">
    <name type="scientific">Wenjunlia vitaminophila</name>
    <name type="common">Streptomyces vitaminophilus</name>
    <dbReference type="NCBI Taxonomy" id="76728"/>
    <lineage>
        <taxon>Bacteria</taxon>
        <taxon>Bacillati</taxon>
        <taxon>Actinomycetota</taxon>
        <taxon>Actinomycetes</taxon>
        <taxon>Kitasatosporales</taxon>
        <taxon>Streptomycetaceae</taxon>
        <taxon>Wenjunlia</taxon>
    </lineage>
</organism>
<gene>
    <name evidence="2" type="ORF">AQ490_05650</name>
</gene>
<dbReference type="Pfam" id="PF01547">
    <property type="entry name" value="SBP_bac_1"/>
    <property type="match status" value="1"/>
</dbReference>
<dbReference type="Proteomes" id="UP000050867">
    <property type="component" value="Unassembled WGS sequence"/>
</dbReference>
<dbReference type="OrthoDB" id="2644341at2"/>
<proteinExistence type="predicted"/>
<dbReference type="Gene3D" id="3.40.190.10">
    <property type="entry name" value="Periplasmic binding protein-like II"/>
    <property type="match status" value="1"/>
</dbReference>
<protein>
    <recommendedName>
        <fullName evidence="4">Extracellular solute-binding protein</fullName>
    </recommendedName>
</protein>
<dbReference type="AlphaFoldDB" id="A0A0T6LPD7"/>
<feature type="signal peptide" evidence="1">
    <location>
        <begin position="1"/>
        <end position="32"/>
    </location>
</feature>
<evidence type="ECO:0000313" key="2">
    <source>
        <dbReference type="EMBL" id="KRV47844.1"/>
    </source>
</evidence>
<keyword evidence="3" id="KW-1185">Reference proteome</keyword>
<dbReference type="SUPFAM" id="SSF53850">
    <property type="entry name" value="Periplasmic binding protein-like II"/>
    <property type="match status" value="1"/>
</dbReference>
<keyword evidence="1" id="KW-0732">Signal</keyword>
<feature type="chain" id="PRO_5006670581" description="Extracellular solute-binding protein" evidence="1">
    <location>
        <begin position="33"/>
        <end position="459"/>
    </location>
</feature>
<dbReference type="EMBL" id="LLZU01000035">
    <property type="protein sequence ID" value="KRV47844.1"/>
    <property type="molecule type" value="Genomic_DNA"/>
</dbReference>